<name>A0A9P7CVP9_9AGAM</name>
<keyword evidence="3" id="KW-1185">Reference proteome</keyword>
<feature type="region of interest" description="Disordered" evidence="1">
    <location>
        <begin position="1"/>
        <end position="23"/>
    </location>
</feature>
<dbReference type="AlphaFoldDB" id="A0A9P7CVP9"/>
<dbReference type="EMBL" id="JABBWD010000158">
    <property type="protein sequence ID" value="KAG1763566.1"/>
    <property type="molecule type" value="Genomic_DNA"/>
</dbReference>
<feature type="compositionally biased region" description="Basic and acidic residues" evidence="1">
    <location>
        <begin position="1"/>
        <end position="22"/>
    </location>
</feature>
<evidence type="ECO:0000313" key="3">
    <source>
        <dbReference type="Proteomes" id="UP000714275"/>
    </source>
</evidence>
<protein>
    <submittedName>
        <fullName evidence="2">Uncharacterized protein</fullName>
    </submittedName>
</protein>
<dbReference type="OrthoDB" id="2673121at2759"/>
<gene>
    <name evidence="2" type="ORF">EV702DRAFT_1051761</name>
</gene>
<dbReference type="Proteomes" id="UP000714275">
    <property type="component" value="Unassembled WGS sequence"/>
</dbReference>
<evidence type="ECO:0000256" key="1">
    <source>
        <dbReference type="SAM" id="MobiDB-lite"/>
    </source>
</evidence>
<organism evidence="2 3">
    <name type="scientific">Suillus placidus</name>
    <dbReference type="NCBI Taxonomy" id="48579"/>
    <lineage>
        <taxon>Eukaryota</taxon>
        <taxon>Fungi</taxon>
        <taxon>Dikarya</taxon>
        <taxon>Basidiomycota</taxon>
        <taxon>Agaricomycotina</taxon>
        <taxon>Agaricomycetes</taxon>
        <taxon>Agaricomycetidae</taxon>
        <taxon>Boletales</taxon>
        <taxon>Suillineae</taxon>
        <taxon>Suillaceae</taxon>
        <taxon>Suillus</taxon>
    </lineage>
</organism>
<proteinExistence type="predicted"/>
<reference evidence="2" key="1">
    <citation type="journal article" date="2020" name="New Phytol.">
        <title>Comparative genomics reveals dynamic genome evolution in host specialist ectomycorrhizal fungi.</title>
        <authorList>
            <person name="Lofgren L.A."/>
            <person name="Nguyen N.H."/>
            <person name="Vilgalys R."/>
            <person name="Ruytinx J."/>
            <person name="Liao H.L."/>
            <person name="Branco S."/>
            <person name="Kuo A."/>
            <person name="LaButti K."/>
            <person name="Lipzen A."/>
            <person name="Andreopoulos W."/>
            <person name="Pangilinan J."/>
            <person name="Riley R."/>
            <person name="Hundley H."/>
            <person name="Na H."/>
            <person name="Barry K."/>
            <person name="Grigoriev I.V."/>
            <person name="Stajich J.E."/>
            <person name="Kennedy P.G."/>
        </authorList>
    </citation>
    <scope>NUCLEOTIDE SEQUENCE</scope>
    <source>
        <strain evidence="2">DOB743</strain>
    </source>
</reference>
<comment type="caution">
    <text evidence="2">The sequence shown here is derived from an EMBL/GenBank/DDBJ whole genome shotgun (WGS) entry which is preliminary data.</text>
</comment>
<sequence length="256" mass="29161">MEPESLHKREIEERKPWLKAEHQPTPQLSLISTTVAAGLSPPYFLVPKEPQSKPEIPELLNLENIENAESNIQSSSLRQLIISRIQNGGDGPEVEVVLVPLHTTMGITVNSFIILDDFEVSLPIHMMHNTDILFFWLFEVSVSQTSEAATTKLQNFADLNKNILAATHIHIFEAQKYMSLTFEWGVERDLAKRGVQMKELTYSENGGFTLLSHTWCHPVMVTISMWIHPPNKRLNLKSHSSRYYVTAMCALEVVHY</sequence>
<evidence type="ECO:0000313" key="2">
    <source>
        <dbReference type="EMBL" id="KAG1763566.1"/>
    </source>
</evidence>
<accession>A0A9P7CVP9</accession>